<evidence type="ECO:0000313" key="3">
    <source>
        <dbReference type="Proteomes" id="UP000092993"/>
    </source>
</evidence>
<dbReference type="EMBL" id="LUGG01000017">
    <property type="protein sequence ID" value="OBZ69420.1"/>
    <property type="molecule type" value="Genomic_DNA"/>
</dbReference>
<sequence>MVVGGRRPWISRAPAYRADGINNLLDRLDVTITAMREVNPVHGNHYHSRRRGTSRTSEESKLPTVRTTKEKDGQTKPAVKISRTMIDPTWLQALAAKYDKPSFIAPEESDTSAEVPYEEDREQGQRDPNIDPLLYDL</sequence>
<accession>A0A1C7LXI6</accession>
<keyword evidence="3" id="KW-1185">Reference proteome</keyword>
<name>A0A1C7LXI6_GRIFR</name>
<dbReference type="Proteomes" id="UP000092993">
    <property type="component" value="Unassembled WGS sequence"/>
</dbReference>
<feature type="compositionally biased region" description="Acidic residues" evidence="1">
    <location>
        <begin position="107"/>
        <end position="121"/>
    </location>
</feature>
<gene>
    <name evidence="2" type="ORF">A0H81_10694</name>
</gene>
<feature type="compositionally biased region" description="Basic residues" evidence="1">
    <location>
        <begin position="44"/>
        <end position="53"/>
    </location>
</feature>
<dbReference type="AlphaFoldDB" id="A0A1C7LXI6"/>
<organism evidence="2 3">
    <name type="scientific">Grifola frondosa</name>
    <name type="common">Maitake</name>
    <name type="synonym">Polyporus frondosus</name>
    <dbReference type="NCBI Taxonomy" id="5627"/>
    <lineage>
        <taxon>Eukaryota</taxon>
        <taxon>Fungi</taxon>
        <taxon>Dikarya</taxon>
        <taxon>Basidiomycota</taxon>
        <taxon>Agaricomycotina</taxon>
        <taxon>Agaricomycetes</taxon>
        <taxon>Polyporales</taxon>
        <taxon>Grifolaceae</taxon>
        <taxon>Grifola</taxon>
    </lineage>
</organism>
<feature type="region of interest" description="Disordered" evidence="1">
    <location>
        <begin position="41"/>
        <end position="81"/>
    </location>
</feature>
<proteinExistence type="predicted"/>
<reference evidence="2 3" key="1">
    <citation type="submission" date="2016-03" db="EMBL/GenBank/DDBJ databases">
        <title>Whole genome sequencing of Grifola frondosa 9006-11.</title>
        <authorList>
            <person name="Min B."/>
            <person name="Park H."/>
            <person name="Kim J.-G."/>
            <person name="Cho H."/>
            <person name="Oh Y.-L."/>
            <person name="Kong W.-S."/>
            <person name="Choi I.-G."/>
        </authorList>
    </citation>
    <scope>NUCLEOTIDE SEQUENCE [LARGE SCALE GENOMIC DNA]</scope>
    <source>
        <strain evidence="2 3">9006-11</strain>
    </source>
</reference>
<feature type="region of interest" description="Disordered" evidence="1">
    <location>
        <begin position="101"/>
        <end position="137"/>
    </location>
</feature>
<protein>
    <submittedName>
        <fullName evidence="2">Uncharacterized protein</fullName>
    </submittedName>
</protein>
<evidence type="ECO:0000313" key="2">
    <source>
        <dbReference type="EMBL" id="OBZ69420.1"/>
    </source>
</evidence>
<evidence type="ECO:0000256" key="1">
    <source>
        <dbReference type="SAM" id="MobiDB-lite"/>
    </source>
</evidence>
<comment type="caution">
    <text evidence="2">The sequence shown here is derived from an EMBL/GenBank/DDBJ whole genome shotgun (WGS) entry which is preliminary data.</text>
</comment>
<feature type="compositionally biased region" description="Basic and acidic residues" evidence="1">
    <location>
        <begin position="56"/>
        <end position="74"/>
    </location>
</feature>